<dbReference type="InterPro" id="IPR014729">
    <property type="entry name" value="Rossmann-like_a/b/a_fold"/>
</dbReference>
<reference evidence="2 3" key="1">
    <citation type="journal article" date="2015" name="Antonie Van Leeuwenhoek">
        <title>Prauserella endophytica sp. nov., an endophytic actinobacterium isolated from Tamarix taklamakanensis.</title>
        <authorList>
            <person name="Liu J.M."/>
            <person name="Habden X."/>
            <person name="Guo L."/>
            <person name="Tuo L."/>
            <person name="Jiang Z.K."/>
            <person name="Liu S.W."/>
            <person name="Liu X.F."/>
            <person name="Chen L."/>
            <person name="Li R.F."/>
            <person name="Zhang Y.Q."/>
            <person name="Sun C.H."/>
        </authorList>
    </citation>
    <scope>NUCLEOTIDE SEQUENCE [LARGE SCALE GENOMIC DNA]</scope>
    <source>
        <strain evidence="2 3">CGMCC 4.7182</strain>
    </source>
</reference>
<protein>
    <recommendedName>
        <fullName evidence="1">UspA domain-containing protein</fullName>
    </recommendedName>
</protein>
<keyword evidence="3" id="KW-1185">Reference proteome</keyword>
<evidence type="ECO:0000259" key="1">
    <source>
        <dbReference type="Pfam" id="PF00582"/>
    </source>
</evidence>
<dbReference type="EMBL" id="SWMS01000006">
    <property type="protein sequence ID" value="TKG71170.1"/>
    <property type="molecule type" value="Genomic_DNA"/>
</dbReference>
<evidence type="ECO:0000313" key="3">
    <source>
        <dbReference type="Proteomes" id="UP000309992"/>
    </source>
</evidence>
<accession>A0ABY2S5I1</accession>
<dbReference type="Pfam" id="PF00582">
    <property type="entry name" value="Usp"/>
    <property type="match status" value="1"/>
</dbReference>
<evidence type="ECO:0000313" key="2">
    <source>
        <dbReference type="EMBL" id="TKG71170.1"/>
    </source>
</evidence>
<name>A0ABY2S5I1_9PSEU</name>
<comment type="caution">
    <text evidence="2">The sequence shown here is derived from an EMBL/GenBank/DDBJ whole genome shotgun (WGS) entry which is preliminary data.</text>
</comment>
<dbReference type="InterPro" id="IPR006016">
    <property type="entry name" value="UspA"/>
</dbReference>
<sequence>MPLPIVVGVDGSAAALAAVRWTAFEAARTGAALRLTHVCDVPPLDPRVAPEPAAARELVHGARCPVAVVRPRRWSDPLWTLL</sequence>
<gene>
    <name evidence="2" type="ORF">FCN18_13745</name>
</gene>
<organism evidence="2 3">
    <name type="scientific">Prauserella endophytica</name>
    <dbReference type="NCBI Taxonomy" id="1592324"/>
    <lineage>
        <taxon>Bacteria</taxon>
        <taxon>Bacillati</taxon>
        <taxon>Actinomycetota</taxon>
        <taxon>Actinomycetes</taxon>
        <taxon>Pseudonocardiales</taxon>
        <taxon>Pseudonocardiaceae</taxon>
        <taxon>Prauserella</taxon>
        <taxon>Prauserella coralliicola group</taxon>
    </lineage>
</organism>
<feature type="domain" description="UspA" evidence="1">
    <location>
        <begin position="4"/>
        <end position="56"/>
    </location>
</feature>
<dbReference type="Gene3D" id="3.40.50.620">
    <property type="entry name" value="HUPs"/>
    <property type="match status" value="1"/>
</dbReference>
<dbReference type="SUPFAM" id="SSF52402">
    <property type="entry name" value="Adenine nucleotide alpha hydrolases-like"/>
    <property type="match status" value="1"/>
</dbReference>
<proteinExistence type="predicted"/>
<dbReference type="Proteomes" id="UP000309992">
    <property type="component" value="Unassembled WGS sequence"/>
</dbReference>